<dbReference type="PROSITE" id="PS50297">
    <property type="entry name" value="ANK_REP_REGION"/>
    <property type="match status" value="2"/>
</dbReference>
<evidence type="ECO:0000256" key="2">
    <source>
        <dbReference type="ARBA" id="ARBA00023043"/>
    </source>
</evidence>
<dbReference type="Gene3D" id="1.25.40.20">
    <property type="entry name" value="Ankyrin repeat-containing domain"/>
    <property type="match status" value="3"/>
</dbReference>
<dbReference type="Pfam" id="PF12796">
    <property type="entry name" value="Ank_2"/>
    <property type="match status" value="1"/>
</dbReference>
<evidence type="ECO:0000256" key="1">
    <source>
        <dbReference type="ARBA" id="ARBA00022737"/>
    </source>
</evidence>
<comment type="caution">
    <text evidence="5">The sequence shown here is derived from an EMBL/GenBank/DDBJ whole genome shotgun (WGS) entry which is preliminary data.</text>
</comment>
<evidence type="ECO:0000313" key="6">
    <source>
        <dbReference type="Proteomes" id="UP000277300"/>
    </source>
</evidence>
<reference evidence="5 6" key="1">
    <citation type="submission" date="2018-07" db="EMBL/GenBank/DDBJ databases">
        <title>Genome sequencing of oomycete isolates from Chile give support for New Zealand origin for Phytophthora kernoviae and make available the first Nothophytophthora sp. genome.</title>
        <authorList>
            <person name="Studholme D.J."/>
            <person name="Sanfuentes E."/>
            <person name="Panda P."/>
            <person name="Hill R."/>
            <person name="Sambles C."/>
            <person name="Grant M."/>
            <person name="Williams N.M."/>
            <person name="Mcdougal R.L."/>
        </authorList>
    </citation>
    <scope>NUCLEOTIDE SEQUENCE [LARGE SCALE GENOMIC DNA]</scope>
    <source>
        <strain evidence="5">Chile6</strain>
    </source>
</reference>
<dbReference type="InterPro" id="IPR002110">
    <property type="entry name" value="Ankyrin_rpt"/>
</dbReference>
<feature type="region of interest" description="Disordered" evidence="4">
    <location>
        <begin position="1"/>
        <end position="22"/>
    </location>
</feature>
<dbReference type="SUPFAM" id="SSF48403">
    <property type="entry name" value="Ankyrin repeat"/>
    <property type="match status" value="1"/>
</dbReference>
<proteinExistence type="predicted"/>
<protein>
    <submittedName>
        <fullName evidence="5">Uncharacterized protein</fullName>
    </submittedName>
</protein>
<dbReference type="PROSITE" id="PS50088">
    <property type="entry name" value="ANK_REPEAT"/>
    <property type="match status" value="2"/>
</dbReference>
<evidence type="ECO:0000256" key="4">
    <source>
        <dbReference type="SAM" id="MobiDB-lite"/>
    </source>
</evidence>
<gene>
    <name evidence="5" type="ORF">BBP00_00007196</name>
</gene>
<organism evidence="5 6">
    <name type="scientific">Phytophthora kernoviae</name>
    <dbReference type="NCBI Taxonomy" id="325452"/>
    <lineage>
        <taxon>Eukaryota</taxon>
        <taxon>Sar</taxon>
        <taxon>Stramenopiles</taxon>
        <taxon>Oomycota</taxon>
        <taxon>Peronosporomycetes</taxon>
        <taxon>Peronosporales</taxon>
        <taxon>Peronosporaceae</taxon>
        <taxon>Phytophthora</taxon>
    </lineage>
</organism>
<sequence length="517" mass="57311">MDGQKVHGMSQRSGPDSAGRRSSATNAFCSWDGFHLDTIGDSTLHTAAWHGVKNVVEYLLGSGQDPDTEDKTGMTPIMLVIMHHNLQAQRCVFRDREAIQRNLIMDCREEDAERMLQTIRLIELFLRFHADANKRCSSGKTALHLATTDDTLEVAKLLLDNGTSVDTPDQDGKSPLFHCIPSSLLVANLLLERGAKVHLPDHEGVTPLALILRANDFNMLQIVLNHHEFVVTTDGEDFAGAVLMAAIDASALPTATFLLEERYATVTHQNASRETAMHRAILKHDAAMTHLLRRFDVNAQVLSLCTTTGETCLHYAAQYSSPDELRCLLAFYSQWQDGGDRQEVFPDEAVLLNGVDSTGRTALFLAGTATSDLRDEKTRLLMDAGVRLLSSDTIIEIATAYTSSSPRLAFPTAVQTCLNYWLAECAEKCAEDVRTFCLAYLSVIASSHQRQRQVSYEVLTILLSSGHSVDTMPLLWSLPFDRVVMPALLENLRVFGRQQGNSLVLALHRELFDAWTL</sequence>
<feature type="compositionally biased region" description="Polar residues" evidence="4">
    <location>
        <begin position="10"/>
        <end position="22"/>
    </location>
</feature>
<dbReference type="OrthoDB" id="120346at2759"/>
<feature type="repeat" description="ANK" evidence="3">
    <location>
        <begin position="39"/>
        <end position="71"/>
    </location>
</feature>
<keyword evidence="1" id="KW-0677">Repeat</keyword>
<evidence type="ECO:0000313" key="5">
    <source>
        <dbReference type="EMBL" id="RLN58070.1"/>
    </source>
</evidence>
<feature type="repeat" description="ANK" evidence="3">
    <location>
        <begin position="138"/>
        <end position="170"/>
    </location>
</feature>
<accession>A0A3F2RJI4</accession>
<dbReference type="SMART" id="SM00248">
    <property type="entry name" value="ANK"/>
    <property type="match status" value="7"/>
</dbReference>
<dbReference type="PANTHER" id="PTHR24198:SF165">
    <property type="entry name" value="ANKYRIN REPEAT-CONTAINING PROTEIN-RELATED"/>
    <property type="match status" value="1"/>
</dbReference>
<evidence type="ECO:0000256" key="3">
    <source>
        <dbReference type="PROSITE-ProRule" id="PRU00023"/>
    </source>
</evidence>
<dbReference type="Proteomes" id="UP000277300">
    <property type="component" value="Unassembled WGS sequence"/>
</dbReference>
<dbReference type="PANTHER" id="PTHR24198">
    <property type="entry name" value="ANKYRIN REPEAT AND PROTEIN KINASE DOMAIN-CONTAINING PROTEIN"/>
    <property type="match status" value="1"/>
</dbReference>
<name>A0A3F2RJI4_9STRA</name>
<dbReference type="EMBL" id="MBDO02000278">
    <property type="protein sequence ID" value="RLN58070.1"/>
    <property type="molecule type" value="Genomic_DNA"/>
</dbReference>
<dbReference type="InterPro" id="IPR036770">
    <property type="entry name" value="Ankyrin_rpt-contain_sf"/>
</dbReference>
<keyword evidence="2 3" id="KW-0040">ANK repeat</keyword>
<dbReference type="AlphaFoldDB" id="A0A3F2RJI4"/>